<dbReference type="Gene3D" id="2.40.160.60">
    <property type="entry name" value="Outer membrane protein transport protein (OMPP1/FadL/TodX)"/>
    <property type="match status" value="1"/>
</dbReference>
<evidence type="ECO:0000259" key="1">
    <source>
        <dbReference type="Pfam" id="PF19572"/>
    </source>
</evidence>
<sequence>MYRKSILIAISLVLLVTVATYADFSFSKVGTSGMKFLQIGVDARSTALGGAVSAIGNDAAAIYWNPAGIVNIKNNNVLIGYTKWFSDINYSYLAYTLNMGLNGTFGIQFGMLGMGEMNETTIEHPEGTGRTFSSNDMVVGATYAKNFTDKFSFGITGKFVRETIWDMSASTFGVDLGVMYQTGVDNLRIGGVMRNFGGQAQFTGRQLDHQITYTDPATGLTIPDLNITTKTTPFSLPTEFRIGMAYDWVHTDANIFTTSFEFSHPNDGEEHVYVGLEDVISNIFAIRVGYKYRHNEFMNRPDLTWQGQATGLSAGAGFHIDMNQMKLDVDYSIANYDRLGFVHRVTLGIGF</sequence>
<dbReference type="NCBIfam" id="NF033709">
    <property type="entry name" value="PorV_fam"/>
    <property type="match status" value="1"/>
</dbReference>
<dbReference type="SUPFAM" id="SSF56935">
    <property type="entry name" value="Porins"/>
    <property type="match status" value="1"/>
</dbReference>
<dbReference type="Proteomes" id="UP000282321">
    <property type="component" value="Unassembled WGS sequence"/>
</dbReference>
<dbReference type="InterPro" id="IPR045741">
    <property type="entry name" value="PorV"/>
</dbReference>
<feature type="domain" description="Type IX secretion system protein PorV" evidence="1">
    <location>
        <begin position="28"/>
        <end position="263"/>
    </location>
</feature>
<dbReference type="EMBL" id="QNBC01000071">
    <property type="protein sequence ID" value="RKX65795.1"/>
    <property type="molecule type" value="Genomic_DNA"/>
</dbReference>
<reference evidence="2 3" key="1">
    <citation type="submission" date="2018-06" db="EMBL/GenBank/DDBJ databases">
        <title>Extensive metabolic versatility and redundancy in microbially diverse, dynamic hydrothermal sediments.</title>
        <authorList>
            <person name="Dombrowski N."/>
            <person name="Teske A."/>
            <person name="Baker B.J."/>
        </authorList>
    </citation>
    <scope>NUCLEOTIDE SEQUENCE [LARGE SCALE GENOMIC DNA]</scope>
    <source>
        <strain evidence="2">B35_G9</strain>
    </source>
</reference>
<evidence type="ECO:0000313" key="3">
    <source>
        <dbReference type="Proteomes" id="UP000282321"/>
    </source>
</evidence>
<protein>
    <recommendedName>
        <fullName evidence="1">Type IX secretion system protein PorV domain-containing protein</fullName>
    </recommendedName>
</protein>
<accession>A0A660S708</accession>
<proteinExistence type="predicted"/>
<dbReference type="Pfam" id="PF19572">
    <property type="entry name" value="PorV"/>
    <property type="match status" value="1"/>
</dbReference>
<dbReference type="AlphaFoldDB" id="A0A660S708"/>
<gene>
    <name evidence="2" type="ORF">DRP44_05525</name>
</gene>
<comment type="caution">
    <text evidence="2">The sequence shown here is derived from an EMBL/GenBank/DDBJ whole genome shotgun (WGS) entry which is preliminary data.</text>
</comment>
<name>A0A660S708_UNCT6</name>
<evidence type="ECO:0000313" key="2">
    <source>
        <dbReference type="EMBL" id="RKX65795.1"/>
    </source>
</evidence>
<organism evidence="2 3">
    <name type="scientific">candidate division TA06 bacterium</name>
    <dbReference type="NCBI Taxonomy" id="2250710"/>
    <lineage>
        <taxon>Bacteria</taxon>
        <taxon>Bacteria division TA06</taxon>
    </lineage>
</organism>